<dbReference type="RefSeq" id="WP_345217770.1">
    <property type="nucleotide sequence ID" value="NZ_BAABGN010000013.1"/>
</dbReference>
<keyword evidence="3" id="KW-1185">Reference proteome</keyword>
<evidence type="ECO:0000313" key="3">
    <source>
        <dbReference type="Proteomes" id="UP001500622"/>
    </source>
</evidence>
<dbReference type="Pfam" id="PF13378">
    <property type="entry name" value="MR_MLE_C"/>
    <property type="match status" value="1"/>
</dbReference>
<name>A0ABP8LJ21_9MICO</name>
<dbReference type="Gene3D" id="3.20.20.120">
    <property type="entry name" value="Enolase-like C-terminal domain"/>
    <property type="match status" value="1"/>
</dbReference>
<sequence length="444" mass="47259">MRDTDIEVRAARVDFRTVRLAHPLSISGRLIDGFTVAEVGVRVRSRSGQVADGSGASVLSVPWAWPGESADVAARDVVLRRLTEEIAQGAVGSGPADPVALWREQHAHLPVHLGGQAEEAGPIPALAGSLALGALDNALHDAWSRAAGRPAWSMYDESFLSSDLGWLTSTLRGAYPGSFGFDDRRRLPVQHVVGVTDPLDGADGLAGWLDHEQVRHLKIKLTGADPSADARRVADVHELATRHVGRPELAIDPNEGYADGDVAREMLTELAGRWPAARSAVTYLEQPVPRGHDGGQRQMRALAQEVPTLLDEGFTDLSALHDLADRGWSGVVVKAGKGQTPTLLAHAWARATGGWITVQDLTTVGLAFLHSARLVGTLRLSSSHLEYNSRQYAPDGQAELARRHPALTTVRAGAVTVPGITDTGLYGVPDVPGEGRQVPGDLGT</sequence>
<gene>
    <name evidence="2" type="ORF">GCM10023169_34290</name>
</gene>
<dbReference type="Gene3D" id="3.30.390.10">
    <property type="entry name" value="Enolase-like, N-terminal domain"/>
    <property type="match status" value="1"/>
</dbReference>
<organism evidence="2 3">
    <name type="scientific">Georgenia halophila</name>
    <dbReference type="NCBI Taxonomy" id="620889"/>
    <lineage>
        <taxon>Bacteria</taxon>
        <taxon>Bacillati</taxon>
        <taxon>Actinomycetota</taxon>
        <taxon>Actinomycetes</taxon>
        <taxon>Micrococcales</taxon>
        <taxon>Bogoriellaceae</taxon>
        <taxon>Georgenia</taxon>
    </lineage>
</organism>
<dbReference type="SUPFAM" id="SSF51604">
    <property type="entry name" value="Enolase C-terminal domain-like"/>
    <property type="match status" value="1"/>
</dbReference>
<dbReference type="InterPro" id="IPR029017">
    <property type="entry name" value="Enolase-like_N"/>
</dbReference>
<dbReference type="SMART" id="SM00922">
    <property type="entry name" value="MR_MLE"/>
    <property type="match status" value="1"/>
</dbReference>
<dbReference type="EMBL" id="BAABGN010000013">
    <property type="protein sequence ID" value="GAA4430645.1"/>
    <property type="molecule type" value="Genomic_DNA"/>
</dbReference>
<accession>A0ABP8LJ21</accession>
<dbReference type="SUPFAM" id="SSF54826">
    <property type="entry name" value="Enolase N-terminal domain-like"/>
    <property type="match status" value="1"/>
</dbReference>
<protein>
    <submittedName>
        <fullName evidence="2">Mandelate racemase/muconate lactonizing enzyme family protein</fullName>
    </submittedName>
</protein>
<evidence type="ECO:0000259" key="1">
    <source>
        <dbReference type="SMART" id="SM00922"/>
    </source>
</evidence>
<reference evidence="3" key="1">
    <citation type="journal article" date="2019" name="Int. J. Syst. Evol. Microbiol.">
        <title>The Global Catalogue of Microorganisms (GCM) 10K type strain sequencing project: providing services to taxonomists for standard genome sequencing and annotation.</title>
        <authorList>
            <consortium name="The Broad Institute Genomics Platform"/>
            <consortium name="The Broad Institute Genome Sequencing Center for Infectious Disease"/>
            <person name="Wu L."/>
            <person name="Ma J."/>
        </authorList>
    </citation>
    <scope>NUCLEOTIDE SEQUENCE [LARGE SCALE GENOMIC DNA]</scope>
    <source>
        <strain evidence="3">JCM 17810</strain>
    </source>
</reference>
<dbReference type="InterPro" id="IPR029065">
    <property type="entry name" value="Enolase_C-like"/>
</dbReference>
<feature type="domain" description="Mandelate racemase/muconate lactonizing enzyme C-terminal" evidence="1">
    <location>
        <begin position="199"/>
        <end position="309"/>
    </location>
</feature>
<proteinExistence type="predicted"/>
<dbReference type="InterPro" id="IPR013342">
    <property type="entry name" value="Mandelate_racemase_C"/>
</dbReference>
<dbReference type="InterPro" id="IPR036849">
    <property type="entry name" value="Enolase-like_C_sf"/>
</dbReference>
<comment type="caution">
    <text evidence="2">The sequence shown here is derived from an EMBL/GenBank/DDBJ whole genome shotgun (WGS) entry which is preliminary data.</text>
</comment>
<evidence type="ECO:0000313" key="2">
    <source>
        <dbReference type="EMBL" id="GAA4430645.1"/>
    </source>
</evidence>
<dbReference type="Proteomes" id="UP001500622">
    <property type="component" value="Unassembled WGS sequence"/>
</dbReference>